<dbReference type="InterPro" id="IPR009267">
    <property type="entry name" value="NTP_transf_6"/>
</dbReference>
<dbReference type="PANTHER" id="PTHR39166:SF1">
    <property type="entry name" value="BLL1166 PROTEIN"/>
    <property type="match status" value="1"/>
</dbReference>
<reference evidence="1 2" key="1">
    <citation type="submission" date="2015-11" db="EMBL/GenBank/DDBJ databases">
        <title>Exploring the genomic traits of fungus-feeding bacterial genus Collimonas.</title>
        <authorList>
            <person name="Song C."/>
            <person name="Schmidt R."/>
            <person name="de Jager V."/>
            <person name="Krzyzanowska D."/>
            <person name="Jongedijk E."/>
            <person name="Cankar K."/>
            <person name="Beekwilder J."/>
            <person name="van Veen A."/>
            <person name="de Boer W."/>
            <person name="van Veen J.A."/>
            <person name="Garbeva P."/>
        </authorList>
    </citation>
    <scope>NUCLEOTIDE SEQUENCE [LARGE SCALE GENOMIC DNA]</scope>
    <source>
        <strain evidence="1 2">Ter6</strain>
    </source>
</reference>
<gene>
    <name evidence="1" type="ORF">CFter6_3636</name>
</gene>
<organism evidence="1">
    <name type="scientific">Collimonas fungivorans</name>
    <dbReference type="NCBI Taxonomy" id="158899"/>
    <lineage>
        <taxon>Bacteria</taxon>
        <taxon>Pseudomonadati</taxon>
        <taxon>Pseudomonadota</taxon>
        <taxon>Betaproteobacteria</taxon>
        <taxon>Burkholderiales</taxon>
        <taxon>Oxalobacteraceae</taxon>
        <taxon>Collimonas</taxon>
    </lineage>
</organism>
<protein>
    <recommendedName>
        <fullName evidence="3">Nucleotidyltransferase family protein</fullName>
    </recommendedName>
</protein>
<accession>A0A127PFS0</accession>
<dbReference type="Pfam" id="PF06042">
    <property type="entry name" value="NTP_transf_6"/>
    <property type="match status" value="1"/>
</dbReference>
<evidence type="ECO:0000313" key="2">
    <source>
        <dbReference type="Proteomes" id="UP000072421"/>
    </source>
</evidence>
<proteinExistence type="predicted"/>
<dbReference type="AlphaFoldDB" id="A0A127PFS0"/>
<dbReference type="PATRIC" id="fig|158899.10.peg.3615"/>
<name>A0A127PFS0_9BURK</name>
<sequence>MLCPHAFIPNVGEMKHAGDLQALLQADPERLRILALVHSLHLPDCWIAAGFIRNAVWDFLHGRTPSSPSGDVDVIWFNPSQHSADADLQIEKNLKALDPSIEWSVKNQGRMHVRNGDTPYQSASDAMRFWPETATAVAARYAAGNGLEIAAPFGLDDLYAAIVRPTPRFIDAKRAQFDDRLQCKNWLSRWPLLRVEAEAHNRASVA</sequence>
<dbReference type="Proteomes" id="UP000072421">
    <property type="component" value="Chromosome"/>
</dbReference>
<dbReference type="EMBL" id="CP013232">
    <property type="protein sequence ID" value="AMO96261.1"/>
    <property type="molecule type" value="Genomic_DNA"/>
</dbReference>
<evidence type="ECO:0008006" key="3">
    <source>
        <dbReference type="Google" id="ProtNLM"/>
    </source>
</evidence>
<dbReference type="PANTHER" id="PTHR39166">
    <property type="entry name" value="BLL1166 PROTEIN"/>
    <property type="match status" value="1"/>
</dbReference>
<evidence type="ECO:0000313" key="1">
    <source>
        <dbReference type="EMBL" id="AMO96261.1"/>
    </source>
</evidence>